<dbReference type="Pfam" id="PF13621">
    <property type="entry name" value="Cupin_8"/>
    <property type="match status" value="1"/>
</dbReference>
<dbReference type="InterPro" id="IPR003347">
    <property type="entry name" value="JmjC_dom"/>
</dbReference>
<evidence type="ECO:0000313" key="3">
    <source>
        <dbReference type="EMBL" id="KAF2758848.1"/>
    </source>
</evidence>
<feature type="region of interest" description="Disordered" evidence="1">
    <location>
        <begin position="231"/>
        <end position="268"/>
    </location>
</feature>
<proteinExistence type="predicted"/>
<dbReference type="PANTHER" id="PTHR12461:SF99">
    <property type="entry name" value="BIFUNCTIONAL PEPTIDASE AND (3S)-LYSYL HYDROXYLASE JMJD7"/>
    <property type="match status" value="1"/>
</dbReference>
<protein>
    <submittedName>
        <fullName evidence="3">Clavaminate synthase-like protein</fullName>
    </submittedName>
</protein>
<dbReference type="AlphaFoldDB" id="A0A6A6W7H8"/>
<sequence>MTPSPLKYSVGIMLAPHGLQDLITTYHELNPDTIDELVEEPSPLEFMRYVARNRPFVIRRGAQDWPACKKWNAQYLRAAMGEQEVNVSCTPHGNADAPLHDPSSSDDPLFVKPHEYISPFSRAIADITAQSHAPQSASSSTHLTRYLQTQNNNLPNEYAALAPDIPASIPFAHIALSNPPDAVNFWLGNAHSVTALHKDNYENIYVQVVGTKSFVLLPPVDAPCVNERDLPAATYTPSPGAPSETPTALTPTLDSPPSTVPTATWDPDTPTEYTTRFSHLARPMRVRLAPGDILYLPALWYHKVSQECSGEGICVAVNYWYDMEFAGGFWSMCGFVRGFVKSLG</sequence>
<evidence type="ECO:0000256" key="1">
    <source>
        <dbReference type="SAM" id="MobiDB-lite"/>
    </source>
</evidence>
<dbReference type="EMBL" id="ML996570">
    <property type="protein sequence ID" value="KAF2758848.1"/>
    <property type="molecule type" value="Genomic_DNA"/>
</dbReference>
<name>A0A6A6W7H8_9PEZI</name>
<dbReference type="InterPro" id="IPR014710">
    <property type="entry name" value="RmlC-like_jellyroll"/>
</dbReference>
<dbReference type="RefSeq" id="XP_033601299.1">
    <property type="nucleotide sequence ID" value="XM_033746036.1"/>
</dbReference>
<dbReference type="GeneID" id="54487090"/>
<dbReference type="InterPro" id="IPR041667">
    <property type="entry name" value="Cupin_8"/>
</dbReference>
<dbReference type="OrthoDB" id="415358at2759"/>
<accession>A0A6A6W7H8</accession>
<dbReference type="Proteomes" id="UP000799437">
    <property type="component" value="Unassembled WGS sequence"/>
</dbReference>
<dbReference type="PANTHER" id="PTHR12461">
    <property type="entry name" value="HYPOXIA-INDUCIBLE FACTOR 1 ALPHA INHIBITOR-RELATED"/>
    <property type="match status" value="1"/>
</dbReference>
<organism evidence="3 4">
    <name type="scientific">Pseudovirgaria hyperparasitica</name>
    <dbReference type="NCBI Taxonomy" id="470096"/>
    <lineage>
        <taxon>Eukaryota</taxon>
        <taxon>Fungi</taxon>
        <taxon>Dikarya</taxon>
        <taxon>Ascomycota</taxon>
        <taxon>Pezizomycotina</taxon>
        <taxon>Dothideomycetes</taxon>
        <taxon>Dothideomycetes incertae sedis</taxon>
        <taxon>Acrospermales</taxon>
        <taxon>Acrospermaceae</taxon>
        <taxon>Pseudovirgaria</taxon>
    </lineage>
</organism>
<feature type="compositionally biased region" description="Polar residues" evidence="1">
    <location>
        <begin position="244"/>
        <end position="262"/>
    </location>
</feature>
<dbReference type="PROSITE" id="PS51184">
    <property type="entry name" value="JMJC"/>
    <property type="match status" value="1"/>
</dbReference>
<keyword evidence="4" id="KW-1185">Reference proteome</keyword>
<reference evidence="3" key="1">
    <citation type="journal article" date="2020" name="Stud. Mycol.">
        <title>101 Dothideomycetes genomes: a test case for predicting lifestyles and emergence of pathogens.</title>
        <authorList>
            <person name="Haridas S."/>
            <person name="Albert R."/>
            <person name="Binder M."/>
            <person name="Bloem J."/>
            <person name="Labutti K."/>
            <person name="Salamov A."/>
            <person name="Andreopoulos B."/>
            <person name="Baker S."/>
            <person name="Barry K."/>
            <person name="Bills G."/>
            <person name="Bluhm B."/>
            <person name="Cannon C."/>
            <person name="Castanera R."/>
            <person name="Culley D."/>
            <person name="Daum C."/>
            <person name="Ezra D."/>
            <person name="Gonzalez J."/>
            <person name="Henrissat B."/>
            <person name="Kuo A."/>
            <person name="Liang C."/>
            <person name="Lipzen A."/>
            <person name="Lutzoni F."/>
            <person name="Magnuson J."/>
            <person name="Mondo S."/>
            <person name="Nolan M."/>
            <person name="Ohm R."/>
            <person name="Pangilinan J."/>
            <person name="Park H.-J."/>
            <person name="Ramirez L."/>
            <person name="Alfaro M."/>
            <person name="Sun H."/>
            <person name="Tritt A."/>
            <person name="Yoshinaga Y."/>
            <person name="Zwiers L.-H."/>
            <person name="Turgeon B."/>
            <person name="Goodwin S."/>
            <person name="Spatafora J."/>
            <person name="Crous P."/>
            <person name="Grigoriev I."/>
        </authorList>
    </citation>
    <scope>NUCLEOTIDE SEQUENCE</scope>
    <source>
        <strain evidence="3">CBS 121739</strain>
    </source>
</reference>
<evidence type="ECO:0000259" key="2">
    <source>
        <dbReference type="PROSITE" id="PS51184"/>
    </source>
</evidence>
<evidence type="ECO:0000313" key="4">
    <source>
        <dbReference type="Proteomes" id="UP000799437"/>
    </source>
</evidence>
<dbReference type="SUPFAM" id="SSF51197">
    <property type="entry name" value="Clavaminate synthase-like"/>
    <property type="match status" value="1"/>
</dbReference>
<dbReference type="SMART" id="SM00558">
    <property type="entry name" value="JmjC"/>
    <property type="match status" value="1"/>
</dbReference>
<dbReference type="Gene3D" id="2.60.120.10">
    <property type="entry name" value="Jelly Rolls"/>
    <property type="match status" value="1"/>
</dbReference>
<feature type="domain" description="JmjC" evidence="2">
    <location>
        <begin position="150"/>
        <end position="336"/>
    </location>
</feature>
<gene>
    <name evidence="3" type="ORF">EJ05DRAFT_492497</name>
</gene>